<evidence type="ECO:0000259" key="1">
    <source>
        <dbReference type="PROSITE" id="PS51677"/>
    </source>
</evidence>
<dbReference type="GO" id="GO:0005975">
    <property type="term" value="P:carbohydrate metabolic process"/>
    <property type="evidence" value="ECO:0007669"/>
    <property type="project" value="InterPro"/>
</dbReference>
<dbReference type="AlphaFoldDB" id="A0A927H818"/>
<dbReference type="InterPro" id="IPR002509">
    <property type="entry name" value="NODB_dom"/>
</dbReference>
<comment type="caution">
    <text evidence="2">The sequence shown here is derived from an EMBL/GenBank/DDBJ whole genome shotgun (WGS) entry which is preliminary data.</text>
</comment>
<dbReference type="InterPro" id="IPR011330">
    <property type="entry name" value="Glyco_hydro/deAcase_b/a-brl"/>
</dbReference>
<dbReference type="PANTHER" id="PTHR10587:SF125">
    <property type="entry name" value="POLYSACCHARIDE DEACETYLASE YHEN-RELATED"/>
    <property type="match status" value="1"/>
</dbReference>
<dbReference type="Gene3D" id="3.20.20.370">
    <property type="entry name" value="Glycoside hydrolase/deacetylase"/>
    <property type="match status" value="1"/>
</dbReference>
<dbReference type="Proteomes" id="UP000632125">
    <property type="component" value="Unassembled WGS sequence"/>
</dbReference>
<protein>
    <submittedName>
        <fullName evidence="2">Polysaccharide deacetylase</fullName>
    </submittedName>
</protein>
<name>A0A927H818_9BACL</name>
<organism evidence="2 3">
    <name type="scientific">Paenibacillus arenilitoris</name>
    <dbReference type="NCBI Taxonomy" id="2772299"/>
    <lineage>
        <taxon>Bacteria</taxon>
        <taxon>Bacillati</taxon>
        <taxon>Bacillota</taxon>
        <taxon>Bacilli</taxon>
        <taxon>Bacillales</taxon>
        <taxon>Paenibacillaceae</taxon>
        <taxon>Paenibacillus</taxon>
    </lineage>
</organism>
<dbReference type="EMBL" id="JACXIY010000028">
    <property type="protein sequence ID" value="MBD2871218.1"/>
    <property type="molecule type" value="Genomic_DNA"/>
</dbReference>
<gene>
    <name evidence="2" type="ORF">IDH41_21765</name>
</gene>
<accession>A0A927H818</accession>
<dbReference type="InterPro" id="IPR050248">
    <property type="entry name" value="Polysacc_deacetylase_ArnD"/>
</dbReference>
<evidence type="ECO:0000313" key="3">
    <source>
        <dbReference type="Proteomes" id="UP000632125"/>
    </source>
</evidence>
<dbReference type="CDD" id="cd10944">
    <property type="entry name" value="CE4_SmPgdA_like"/>
    <property type="match status" value="1"/>
</dbReference>
<evidence type="ECO:0000313" key="2">
    <source>
        <dbReference type="EMBL" id="MBD2871218.1"/>
    </source>
</evidence>
<dbReference type="PANTHER" id="PTHR10587">
    <property type="entry name" value="GLYCOSYL TRANSFERASE-RELATED"/>
    <property type="match status" value="1"/>
</dbReference>
<dbReference type="RefSeq" id="WP_190864815.1">
    <property type="nucleotide sequence ID" value="NZ_JACXIY010000028.1"/>
</dbReference>
<reference evidence="2" key="1">
    <citation type="submission" date="2020-09" db="EMBL/GenBank/DDBJ databases">
        <title>A novel bacterium of genus Paenibacillus, isolated from South China Sea.</title>
        <authorList>
            <person name="Huang H."/>
            <person name="Mo K."/>
            <person name="Hu Y."/>
        </authorList>
    </citation>
    <scope>NUCLEOTIDE SEQUENCE</scope>
    <source>
        <strain evidence="2">IB182493</strain>
    </source>
</reference>
<dbReference type="GO" id="GO:0016810">
    <property type="term" value="F:hydrolase activity, acting on carbon-nitrogen (but not peptide) bonds"/>
    <property type="evidence" value="ECO:0007669"/>
    <property type="project" value="InterPro"/>
</dbReference>
<dbReference type="Pfam" id="PF01522">
    <property type="entry name" value="Polysacc_deac_1"/>
    <property type="match status" value="1"/>
</dbReference>
<dbReference type="PROSITE" id="PS51677">
    <property type="entry name" value="NODB"/>
    <property type="match status" value="1"/>
</dbReference>
<sequence>MRRLVQAAICVMAAWFGLFELGGLAVYRGEAAMESAAVQVLAAAKAVAVEGQGAAKPATVTYYEELPLLVEPAAQETGEQADKQAASGKIVYLTFDDGPSRNTEQVLAILREAGVKATFFVLGEHVKQHPSLAKRIAKEGHSIGNHTFNHRYDSLYGSFAEFASQVTKTDELIYKTTGVRSTLFRAPGGTYGNFDKGYFEAMEAAGYRVHDWNVDSGDSKRLGVPSDEILAAIRGSKLADKLVVLLHDSAGHEESVKALPEIIAYYKEKGYSFAPITEETEPIRFALASKAKWSRAKVTQAEAKKLAQFSEALGREARQEQEAMKEPVLIVHRGEEKLELTPEEYGMRKGSIELSLTKLMDFIGGSTVLDLENGVVEASKDNVHVIWMCNPAGDAEAVQEERIAVPVRSTLQKFGVGIASFVYDDERREVWLTE</sequence>
<feature type="domain" description="NodB homology" evidence="1">
    <location>
        <begin position="89"/>
        <end position="274"/>
    </location>
</feature>
<proteinExistence type="predicted"/>
<keyword evidence="3" id="KW-1185">Reference proteome</keyword>
<dbReference type="SUPFAM" id="SSF88713">
    <property type="entry name" value="Glycoside hydrolase/deacetylase"/>
    <property type="match status" value="1"/>
</dbReference>